<dbReference type="Pfam" id="PF02518">
    <property type="entry name" value="HATPase_c"/>
    <property type="match status" value="1"/>
</dbReference>
<keyword evidence="7" id="KW-0547">Nucleotide-binding</keyword>
<evidence type="ECO:0000256" key="11">
    <source>
        <dbReference type="ARBA" id="ARBA00023012"/>
    </source>
</evidence>
<accession>A0A344PN07</accession>
<dbReference type="PANTHER" id="PTHR45569:SF1">
    <property type="entry name" value="SENSOR PROTEIN KDPD"/>
    <property type="match status" value="1"/>
</dbReference>
<dbReference type="InterPro" id="IPR036097">
    <property type="entry name" value="HisK_dim/P_sf"/>
</dbReference>
<protein>
    <recommendedName>
        <fullName evidence="3">histidine kinase</fullName>
        <ecNumber evidence="3">2.7.13.3</ecNumber>
    </recommendedName>
</protein>
<dbReference type="Pfam" id="PF00512">
    <property type="entry name" value="HisKA"/>
    <property type="match status" value="1"/>
</dbReference>
<dbReference type="FunFam" id="3.40.50.300:FF:000483">
    <property type="entry name" value="Sensor histidine kinase KdpD"/>
    <property type="match status" value="1"/>
</dbReference>
<dbReference type="SUPFAM" id="SSF55781">
    <property type="entry name" value="GAF domain-like"/>
    <property type="match status" value="1"/>
</dbReference>
<evidence type="ECO:0000256" key="2">
    <source>
        <dbReference type="ARBA" id="ARBA00004141"/>
    </source>
</evidence>
<dbReference type="PROSITE" id="PS50109">
    <property type="entry name" value="HIS_KIN"/>
    <property type="match status" value="1"/>
</dbReference>
<keyword evidence="5" id="KW-0808">Transferase</keyword>
<dbReference type="InterPro" id="IPR027417">
    <property type="entry name" value="P-loop_NTPase"/>
</dbReference>
<dbReference type="Pfam" id="PF13493">
    <property type="entry name" value="DUF4118"/>
    <property type="match status" value="1"/>
</dbReference>
<dbReference type="Gene3D" id="3.30.565.10">
    <property type="entry name" value="Histidine kinase-like ATPase, C-terminal domain"/>
    <property type="match status" value="1"/>
</dbReference>
<dbReference type="OrthoDB" id="9806130at2"/>
<feature type="domain" description="Histidine kinase" evidence="14">
    <location>
        <begin position="676"/>
        <end position="891"/>
    </location>
</feature>
<proteinExistence type="predicted"/>
<dbReference type="InterPro" id="IPR029016">
    <property type="entry name" value="GAF-like_dom_sf"/>
</dbReference>
<dbReference type="InterPro" id="IPR052023">
    <property type="entry name" value="Histidine_kinase_KdpD"/>
</dbReference>
<dbReference type="AlphaFoldDB" id="A0A344PN07"/>
<dbReference type="InterPro" id="IPR003594">
    <property type="entry name" value="HATPase_dom"/>
</dbReference>
<dbReference type="InterPro" id="IPR025201">
    <property type="entry name" value="KdpD_TM"/>
</dbReference>
<evidence type="ECO:0000256" key="12">
    <source>
        <dbReference type="ARBA" id="ARBA00023136"/>
    </source>
</evidence>
<dbReference type="GO" id="GO:0005886">
    <property type="term" value="C:plasma membrane"/>
    <property type="evidence" value="ECO:0007669"/>
    <property type="project" value="TreeGrafter"/>
</dbReference>
<keyword evidence="11" id="KW-0902">Two-component regulatory system</keyword>
<evidence type="ECO:0000256" key="10">
    <source>
        <dbReference type="ARBA" id="ARBA00022989"/>
    </source>
</evidence>
<feature type="transmembrane region" description="Helical" evidence="13">
    <location>
        <begin position="448"/>
        <end position="467"/>
    </location>
</feature>
<evidence type="ECO:0000256" key="4">
    <source>
        <dbReference type="ARBA" id="ARBA00022553"/>
    </source>
</evidence>
<evidence type="ECO:0000313" key="15">
    <source>
        <dbReference type="EMBL" id="AXC50762.1"/>
    </source>
</evidence>
<dbReference type="InterPro" id="IPR003661">
    <property type="entry name" value="HisK_dim/P_dom"/>
</dbReference>
<evidence type="ECO:0000256" key="3">
    <source>
        <dbReference type="ARBA" id="ARBA00012438"/>
    </source>
</evidence>
<dbReference type="Gene3D" id="3.30.450.40">
    <property type="match status" value="1"/>
</dbReference>
<dbReference type="InterPro" id="IPR004358">
    <property type="entry name" value="Sig_transdc_His_kin-like_C"/>
</dbReference>
<dbReference type="Proteomes" id="UP000252023">
    <property type="component" value="Chromosome"/>
</dbReference>
<keyword evidence="8 15" id="KW-0418">Kinase</keyword>
<dbReference type="PANTHER" id="PTHR45569">
    <property type="entry name" value="SENSOR PROTEIN KDPD"/>
    <property type="match status" value="1"/>
</dbReference>
<feature type="transmembrane region" description="Helical" evidence="13">
    <location>
        <begin position="419"/>
        <end position="441"/>
    </location>
</feature>
<dbReference type="EC" id="2.7.13.3" evidence="3"/>
<dbReference type="InterPro" id="IPR003018">
    <property type="entry name" value="GAF"/>
</dbReference>
<dbReference type="InterPro" id="IPR005467">
    <property type="entry name" value="His_kinase_dom"/>
</dbReference>
<evidence type="ECO:0000256" key="7">
    <source>
        <dbReference type="ARBA" id="ARBA00022741"/>
    </source>
</evidence>
<dbReference type="CDD" id="cd00082">
    <property type="entry name" value="HisKA"/>
    <property type="match status" value="1"/>
</dbReference>
<dbReference type="InterPro" id="IPR003852">
    <property type="entry name" value="Sig_transdc_His_kinase_KdpD_N"/>
</dbReference>
<evidence type="ECO:0000256" key="13">
    <source>
        <dbReference type="SAM" id="Phobius"/>
    </source>
</evidence>
<reference evidence="16" key="1">
    <citation type="submission" date="2018-07" db="EMBL/GenBank/DDBJ databases">
        <title>Genome sequencing of Paracoccus sp. SC2-6.</title>
        <authorList>
            <person name="Heo J."/>
            <person name="Kim S.-J."/>
            <person name="Kwon S.-W."/>
        </authorList>
    </citation>
    <scope>NUCLEOTIDE SEQUENCE [LARGE SCALE GENOMIC DNA]</scope>
    <source>
        <strain evidence="16">SC2-6</strain>
    </source>
</reference>
<dbReference type="SMART" id="SM00388">
    <property type="entry name" value="HisKA"/>
    <property type="match status" value="1"/>
</dbReference>
<keyword evidence="4" id="KW-0597">Phosphoprotein</keyword>
<evidence type="ECO:0000256" key="1">
    <source>
        <dbReference type="ARBA" id="ARBA00000085"/>
    </source>
</evidence>
<dbReference type="SUPFAM" id="SSF55874">
    <property type="entry name" value="ATPase domain of HSP90 chaperone/DNA topoisomerase II/histidine kinase"/>
    <property type="match status" value="1"/>
</dbReference>
<dbReference type="Gene3D" id="1.20.120.620">
    <property type="entry name" value="Backbone structure of the membrane domain of e. Coli histidine kinase receptor kdpd"/>
    <property type="match status" value="1"/>
</dbReference>
<dbReference type="PRINTS" id="PR00344">
    <property type="entry name" value="BCTRLSENSOR"/>
</dbReference>
<organism evidence="15 16">
    <name type="scientific">Paracoccus suum</name>
    <dbReference type="NCBI Taxonomy" id="2259340"/>
    <lineage>
        <taxon>Bacteria</taxon>
        <taxon>Pseudomonadati</taxon>
        <taxon>Pseudomonadota</taxon>
        <taxon>Alphaproteobacteria</taxon>
        <taxon>Rhodobacterales</taxon>
        <taxon>Paracoccaceae</taxon>
        <taxon>Paracoccus</taxon>
    </lineage>
</organism>
<dbReference type="InterPro" id="IPR036890">
    <property type="entry name" value="HATPase_C_sf"/>
</dbReference>
<gene>
    <name evidence="15" type="ORF">DRW48_14705</name>
</gene>
<keyword evidence="6 13" id="KW-0812">Transmembrane</keyword>
<dbReference type="RefSeq" id="WP_114077079.1">
    <property type="nucleotide sequence ID" value="NZ_CP030918.1"/>
</dbReference>
<evidence type="ECO:0000256" key="6">
    <source>
        <dbReference type="ARBA" id="ARBA00022692"/>
    </source>
</evidence>
<dbReference type="GO" id="GO:0005737">
    <property type="term" value="C:cytoplasm"/>
    <property type="evidence" value="ECO:0007669"/>
    <property type="project" value="UniProtKB-ARBA"/>
</dbReference>
<keyword evidence="9" id="KW-0067">ATP-binding</keyword>
<dbReference type="Pfam" id="PF13492">
    <property type="entry name" value="GAF_3"/>
    <property type="match status" value="1"/>
</dbReference>
<feature type="transmembrane region" description="Helical" evidence="13">
    <location>
        <begin position="479"/>
        <end position="498"/>
    </location>
</feature>
<evidence type="ECO:0000259" key="14">
    <source>
        <dbReference type="PROSITE" id="PS50109"/>
    </source>
</evidence>
<evidence type="ECO:0000256" key="8">
    <source>
        <dbReference type="ARBA" id="ARBA00022777"/>
    </source>
</evidence>
<dbReference type="Gene3D" id="1.10.287.130">
    <property type="match status" value="1"/>
</dbReference>
<dbReference type="Gene3D" id="3.40.50.300">
    <property type="entry name" value="P-loop containing nucleotide triphosphate hydrolases"/>
    <property type="match status" value="1"/>
</dbReference>
<keyword evidence="12 13" id="KW-0472">Membrane</keyword>
<dbReference type="GO" id="GO:0005524">
    <property type="term" value="F:ATP binding"/>
    <property type="evidence" value="ECO:0007669"/>
    <property type="project" value="UniProtKB-KW"/>
</dbReference>
<evidence type="ECO:0000256" key="5">
    <source>
        <dbReference type="ARBA" id="ARBA00022679"/>
    </source>
</evidence>
<dbReference type="EMBL" id="CP030918">
    <property type="protein sequence ID" value="AXC50762.1"/>
    <property type="molecule type" value="Genomic_DNA"/>
</dbReference>
<dbReference type="GO" id="GO:0000155">
    <property type="term" value="F:phosphorelay sensor kinase activity"/>
    <property type="evidence" value="ECO:0007669"/>
    <property type="project" value="InterPro"/>
</dbReference>
<dbReference type="SUPFAM" id="SSF47384">
    <property type="entry name" value="Homodimeric domain of signal transducing histidine kinase"/>
    <property type="match status" value="1"/>
</dbReference>
<dbReference type="SMART" id="SM00387">
    <property type="entry name" value="HATPase_c"/>
    <property type="match status" value="1"/>
</dbReference>
<sequence>MIPEEDRPDPESFLAEARAECIPARGKLKIFLGAAPGVGKTFAMLEEARARAAAGTDVLVGIAETHGRAETAAILAHLEQVPRRIIPYRGKQLSEMDLDAILARRPQVVLIDELAHSNIPSARHPKRWQDVEEVLEAGIDVYSTLNIQHIESLNDVVAGITGIRVQETVPDAVLQDADDIKVIDLSAEDLIQRMREGKVYMPAQAGRALMNFFTKPNLTALRELALRTAASRIDAEMLDMARSSGRRASAQGRLMVCLDDPATARTLVRMGRRMTDRARIPWIVATVITPGVEREGPGGNGNMVGALELAERLGADTLTLRAESDPAAEFLAAAERLGVTRLIVARHRRRSFLGGMLSWIRPSVSEVLIDRAEQFELTVLSPAPEGKGEAAAPGPKLQGWPRLLAEGLGAAAVSTLIAWPFYALVPVASLAVVYLVGVLFVGVRRGTLGAIIASGISFMAYNYFFTIPFYSLRVSQYESVVALMVFTISALFTGSLAGRLKRQVEFMRVSQARTGTLYDFARRIASASTTDQVLAAAAEHIAQSVDCQSLILMPDNGGILQRVRSYPDLSGALEPQAFAAALWAFQRNEPAGSGTGTLPSSPWLFLPLAMQSRPIGVIGAKFADPQRRLDPETRRVLEAVEDQVAVAVSRIMVEGDLERARLATETEKLRAALLNSVSHDLRTPLVTVIGALTAMADGTLQPAQNADLTTTALDEARRLDRFVGNLLNMTRLGHGKLLARREISRLTDIVGRVRADLARPLQNFDLRLDLPADLPPVLIDPVLIGQALTNLVENATKYAPDGTAIYIYGQADEAVVHLTVEDEGPGIPPAERRRVFEMFHRAVTGDGAPAGTGLGLAIAKGMVEANDGTIAVVDPQFGPGAAIRMTFAAAEGEDDG</sequence>
<keyword evidence="10 13" id="KW-1133">Transmembrane helix</keyword>
<dbReference type="KEGG" id="pars:DRW48_14705"/>
<dbReference type="InterPro" id="IPR038318">
    <property type="entry name" value="KdpD_sf"/>
</dbReference>
<comment type="subcellular location">
    <subcellularLocation>
        <location evidence="2">Membrane</location>
        <topology evidence="2">Multi-pass membrane protein</topology>
    </subcellularLocation>
</comment>
<evidence type="ECO:0000256" key="9">
    <source>
        <dbReference type="ARBA" id="ARBA00022840"/>
    </source>
</evidence>
<name>A0A344PN07_9RHOB</name>
<keyword evidence="16" id="KW-1185">Reference proteome</keyword>
<evidence type="ECO:0000313" key="16">
    <source>
        <dbReference type="Proteomes" id="UP000252023"/>
    </source>
</evidence>
<dbReference type="Pfam" id="PF02702">
    <property type="entry name" value="KdpD"/>
    <property type="match status" value="1"/>
</dbReference>
<comment type="catalytic activity">
    <reaction evidence="1">
        <text>ATP + protein L-histidine = ADP + protein N-phospho-L-histidine.</text>
        <dbReference type="EC" id="2.7.13.3"/>
    </reaction>
</comment>